<keyword evidence="1" id="KW-0472">Membrane</keyword>
<feature type="transmembrane region" description="Helical" evidence="1">
    <location>
        <begin position="79"/>
        <end position="96"/>
    </location>
</feature>
<keyword evidence="1" id="KW-1133">Transmembrane helix</keyword>
<feature type="transmembrane region" description="Helical" evidence="1">
    <location>
        <begin position="21"/>
        <end position="40"/>
    </location>
</feature>
<organism evidence="2 3">
    <name type="scientific">Pseudidiomarina aestuarii</name>
    <dbReference type="NCBI Taxonomy" id="624146"/>
    <lineage>
        <taxon>Bacteria</taxon>
        <taxon>Pseudomonadati</taxon>
        <taxon>Pseudomonadota</taxon>
        <taxon>Gammaproteobacteria</taxon>
        <taxon>Alteromonadales</taxon>
        <taxon>Idiomarinaceae</taxon>
        <taxon>Pseudidiomarina</taxon>
    </lineage>
</organism>
<dbReference type="EMBL" id="PYVG01000190">
    <property type="protein sequence ID" value="PTB87645.1"/>
    <property type="molecule type" value="Genomic_DNA"/>
</dbReference>
<evidence type="ECO:0000313" key="3">
    <source>
        <dbReference type="Proteomes" id="UP000241514"/>
    </source>
</evidence>
<gene>
    <name evidence="2" type="ORF">C9928_07445</name>
</gene>
<evidence type="ECO:0000256" key="1">
    <source>
        <dbReference type="SAM" id="Phobius"/>
    </source>
</evidence>
<sequence>MLKKRTSPYRRRHEQRANPAIPFQMRRSFLFLCAFVLFYLEPLRLGPLNVASYWKLGGLAIAFYLYAFSADFSAPPRTAFWGAAFAIAGLINISLWESPIETLTYSIKFLYIPAILVILMGLHRKHGLTVSLLLGHATFIAAFATLSTIPFHLGLLEPMTDAGYDLSLFGLEGKGFSGIFFSSHGASIVLGTAS</sequence>
<feature type="transmembrane region" description="Helical" evidence="1">
    <location>
        <begin position="102"/>
        <end position="122"/>
    </location>
</feature>
<dbReference type="AlphaFoldDB" id="A0A6N4DFX4"/>
<dbReference type="Proteomes" id="UP000241514">
    <property type="component" value="Unassembled WGS sequence"/>
</dbReference>
<comment type="caution">
    <text evidence="2">The sequence shown here is derived from an EMBL/GenBank/DDBJ whole genome shotgun (WGS) entry which is preliminary data.</text>
</comment>
<accession>A0A6N4DFX4</accession>
<feature type="transmembrane region" description="Helical" evidence="1">
    <location>
        <begin position="52"/>
        <end position="72"/>
    </location>
</feature>
<name>A0A6N4DFX4_9GAMM</name>
<keyword evidence="1" id="KW-0812">Transmembrane</keyword>
<protein>
    <submittedName>
        <fullName evidence="2">Uncharacterized protein</fullName>
    </submittedName>
</protein>
<feature type="non-terminal residue" evidence="2">
    <location>
        <position position="194"/>
    </location>
</feature>
<feature type="transmembrane region" description="Helical" evidence="1">
    <location>
        <begin position="134"/>
        <end position="155"/>
    </location>
</feature>
<proteinExistence type="predicted"/>
<evidence type="ECO:0000313" key="2">
    <source>
        <dbReference type="EMBL" id="PTB87645.1"/>
    </source>
</evidence>
<reference evidence="2 3" key="1">
    <citation type="submission" date="2018-03" db="EMBL/GenBank/DDBJ databases">
        <title>Cross-interface Injection: A General Nanoliter Liquid Handling Method Applied to Single Cells Genome Amplification Automated Nanoliter Liquid Handling Applied to Single Cell Multiple Displacement Amplification.</title>
        <authorList>
            <person name="Yun J."/>
            <person name="Xu P."/>
            <person name="Xu J."/>
            <person name="Dai X."/>
            <person name="Wang Y."/>
            <person name="Zheng X."/>
            <person name="Cao C."/>
            <person name="Yi Q."/>
            <person name="Zhu Y."/>
            <person name="Wang L."/>
            <person name="Dong Z."/>
            <person name="Huang Y."/>
            <person name="Huang L."/>
            <person name="Du W."/>
        </authorList>
    </citation>
    <scope>NUCLEOTIDE SEQUENCE [LARGE SCALE GENOMIC DNA]</scope>
    <source>
        <strain evidence="2 3">A9-4</strain>
    </source>
</reference>